<keyword evidence="2" id="KW-1185">Reference proteome</keyword>
<dbReference type="HOGENOM" id="CLU_700108_0_0_11"/>
<evidence type="ECO:0000313" key="2">
    <source>
        <dbReference type="Proteomes" id="UP000002255"/>
    </source>
</evidence>
<reference evidence="2" key="1">
    <citation type="submission" date="2009-11" db="EMBL/GenBank/DDBJ databases">
        <title>The complete chromosome of Xylanimonas cellulosilytica DSM 15894.</title>
        <authorList>
            <consortium name="US DOE Joint Genome Institute (JGI-PGF)"/>
            <person name="Lucas S."/>
            <person name="Copeland A."/>
            <person name="Lapidus A."/>
            <person name="Glavina del Rio T."/>
            <person name="Dalin E."/>
            <person name="Tice H."/>
            <person name="Bruce D."/>
            <person name="Goodwin L."/>
            <person name="Pitluck S."/>
            <person name="Kyrpides N."/>
            <person name="Mavromatis K."/>
            <person name="Ivanova N."/>
            <person name="Mikhailova N."/>
            <person name="Foster B."/>
            <person name="Clum A."/>
            <person name="Brettin T."/>
            <person name="Detter J.C."/>
            <person name="Han C."/>
            <person name="Larimer F."/>
            <person name="Land M."/>
            <person name="Hauser L."/>
            <person name="Markowitz V."/>
            <person name="Cheng J.F."/>
            <person name="Hugenholtz P."/>
            <person name="Woyke T."/>
            <person name="Wu D."/>
            <person name="Gehrich-Schroeter G."/>
            <person name="Schneider S."/>
            <person name="Pukall S.R."/>
            <person name="Klenk H.P."/>
            <person name="Eisen J.A."/>
        </authorList>
    </citation>
    <scope>NUCLEOTIDE SEQUENCE [LARGE SCALE GENOMIC DNA]</scope>
    <source>
        <strain evidence="2">DSM 15894 / CECT 5975 / LMG 20990 / XIL07</strain>
    </source>
</reference>
<dbReference type="KEGG" id="xce:Xcel_2699"/>
<reference evidence="1 2" key="2">
    <citation type="journal article" date="2010" name="Stand. Genomic Sci.">
        <title>Complete genome sequence of Xylanimonas cellulosilytica type strain (XIL07).</title>
        <authorList>
            <person name="Foster B."/>
            <person name="Pukall R."/>
            <person name="Abt B."/>
            <person name="Nolan M."/>
            <person name="Glavina Del Rio T."/>
            <person name="Chen F."/>
            <person name="Lucas S."/>
            <person name="Tice H."/>
            <person name="Pitluck S."/>
            <person name="Cheng J.-F."/>
            <person name="Chertkov O."/>
            <person name="Brettin T."/>
            <person name="Han C."/>
            <person name="Detter J.C."/>
            <person name="Bruce D."/>
            <person name="Goodwin L."/>
            <person name="Ivanova N."/>
            <person name="Mavromatis K."/>
            <person name="Pati A."/>
            <person name="Mikhailova N."/>
            <person name="Chen A."/>
            <person name="Palaniappan K."/>
            <person name="Land M."/>
            <person name="Hauser L."/>
            <person name="Chang Y.-J."/>
            <person name="Jeffries C.D."/>
            <person name="Chain P."/>
            <person name="Rohde M."/>
            <person name="Goeker M."/>
            <person name="Bristow J."/>
            <person name="Eisen J.A."/>
            <person name="Markowitz V."/>
            <person name="Hugenholtz P."/>
            <person name="Kyrpides N.C."/>
            <person name="Klenk H.-P."/>
            <person name="Lapidus A."/>
        </authorList>
    </citation>
    <scope>NUCLEOTIDE SEQUENCE [LARGE SCALE GENOMIC DNA]</scope>
    <source>
        <strain evidence="2">DSM 15894 / CECT 5975 / LMG 20990 / XIL07</strain>
    </source>
</reference>
<dbReference type="SUPFAM" id="SSF53448">
    <property type="entry name" value="Nucleotide-diphospho-sugar transferases"/>
    <property type="match status" value="1"/>
</dbReference>
<dbReference type="Proteomes" id="UP000002255">
    <property type="component" value="Chromosome"/>
</dbReference>
<dbReference type="CDD" id="cd00761">
    <property type="entry name" value="Glyco_tranf_GTA_type"/>
    <property type="match status" value="1"/>
</dbReference>
<dbReference type="STRING" id="446471.Xcel_2699"/>
<evidence type="ECO:0008006" key="3">
    <source>
        <dbReference type="Google" id="ProtNLM"/>
    </source>
</evidence>
<dbReference type="Gene3D" id="3.90.550.10">
    <property type="entry name" value="Spore Coat Polysaccharide Biosynthesis Protein SpsA, Chain A"/>
    <property type="match status" value="1"/>
</dbReference>
<dbReference type="EMBL" id="CP001821">
    <property type="protein sequence ID" value="ACZ31713.1"/>
    <property type="molecule type" value="Genomic_DNA"/>
</dbReference>
<evidence type="ECO:0000313" key="1">
    <source>
        <dbReference type="EMBL" id="ACZ31713.1"/>
    </source>
</evidence>
<proteinExistence type="predicted"/>
<sequence>MRRDETTRVPVSIVCVYNAPDVLASCLERSVAAGRGDAPQTELIAVDNRAGQFATAGAALNHGARQARNPVVAFVHQDVFLHSVPALERAAATLLATPQIGVLGAVGIDGRGTIVGRIRDRLLPLGVPAPLPSDVDTMDEVLFMVSAEQLAREPLADDPLLGWHAYAVEYSLRMRRAGRRAVVQDIPLTHNSLTTNLRNLDVAHHRVAETYPELLPARTTCGTLHRPETPAARLRLARRARGARTLWGESVVAWRVSRATDRASVVLADIRFLIDEAASLGGATSVRALDLADGTTGRTDVDGLERFGLGYSAASVSLPEAEAELRELPEGAALVVAGLTVAELAALKPSAAQPTVVGYTRDGGLWLLAGCDPARLAPLWSGRRQRPFAGIGSR</sequence>
<protein>
    <recommendedName>
        <fullName evidence="3">Glycosyl transferase family 2</fullName>
    </recommendedName>
</protein>
<organism evidence="1 2">
    <name type="scientific">Xylanimonas cellulosilytica (strain DSM 15894 / JCM 12276 / CECT 5975 / KCTC 9989 / LMG 20990 / NBRC 107835 / XIL07)</name>
    <dbReference type="NCBI Taxonomy" id="446471"/>
    <lineage>
        <taxon>Bacteria</taxon>
        <taxon>Bacillati</taxon>
        <taxon>Actinomycetota</taxon>
        <taxon>Actinomycetes</taxon>
        <taxon>Micrococcales</taxon>
        <taxon>Promicromonosporaceae</taxon>
        <taxon>Xylanimonas</taxon>
    </lineage>
</organism>
<name>D1BXS2_XYLCX</name>
<dbReference type="InterPro" id="IPR029044">
    <property type="entry name" value="Nucleotide-diphossugar_trans"/>
</dbReference>
<accession>D1BXS2</accession>
<dbReference type="AlphaFoldDB" id="D1BXS2"/>
<gene>
    <name evidence="1" type="ordered locus">Xcel_2699</name>
</gene>
<dbReference type="RefSeq" id="WP_012879455.1">
    <property type="nucleotide sequence ID" value="NC_013530.1"/>
</dbReference>
<dbReference type="eggNOG" id="COG1216">
    <property type="taxonomic scope" value="Bacteria"/>
</dbReference>